<protein>
    <recommendedName>
        <fullName evidence="13">Sugar phosphate phosphatase</fullName>
        <ecNumber evidence="13">2.1.1.-</ecNumber>
        <ecNumber evidence="13">3.1.3.-</ecNumber>
    </recommendedName>
</protein>
<evidence type="ECO:0000313" key="16">
    <source>
        <dbReference type="Proteomes" id="UP001381693"/>
    </source>
</evidence>
<comment type="similarity">
    <text evidence="3 13">Belongs to the damage-control phosphatase family. Sugar phosphate phosphatase III subfamily.</text>
</comment>
<dbReference type="PANTHER" id="PTHR12260">
    <property type="entry name" value="DAMAGE-CONTROL PHOSPHATASE ARMT1"/>
    <property type="match status" value="1"/>
</dbReference>
<evidence type="ECO:0000256" key="5">
    <source>
        <dbReference type="ARBA" id="ARBA00022603"/>
    </source>
</evidence>
<evidence type="ECO:0000259" key="14">
    <source>
        <dbReference type="Pfam" id="PF01937"/>
    </source>
</evidence>
<keyword evidence="7" id="KW-0949">S-adenosyl-L-methionine</keyword>
<evidence type="ECO:0000256" key="7">
    <source>
        <dbReference type="ARBA" id="ARBA00022691"/>
    </source>
</evidence>
<gene>
    <name evidence="15" type="ORF">SK128_024903</name>
</gene>
<feature type="domain" description="Damage-control phosphatase ARMT1-like metal-binding" evidence="14">
    <location>
        <begin position="2"/>
        <end position="168"/>
    </location>
</feature>
<keyword evidence="16" id="KW-1185">Reference proteome</keyword>
<evidence type="ECO:0000256" key="11">
    <source>
        <dbReference type="ARBA" id="ARBA00045980"/>
    </source>
</evidence>
<dbReference type="InterPro" id="IPR039763">
    <property type="entry name" value="ARMT1"/>
</dbReference>
<dbReference type="SUPFAM" id="SSF111321">
    <property type="entry name" value="AF1104-like"/>
    <property type="match status" value="1"/>
</dbReference>
<evidence type="ECO:0000256" key="4">
    <source>
        <dbReference type="ARBA" id="ARBA00022596"/>
    </source>
</evidence>
<comment type="cofactor">
    <cofactor evidence="13">
        <name>Mn(2+)</name>
        <dbReference type="ChEBI" id="CHEBI:29035"/>
    </cofactor>
    <cofactor evidence="13">
        <name>Ni(2+)</name>
        <dbReference type="ChEBI" id="CHEBI:49786"/>
    </cofactor>
</comment>
<dbReference type="PANTHER" id="PTHR12260:SF6">
    <property type="entry name" value="DAMAGE-CONTROL PHOSPHATASE ARMT1"/>
    <property type="match status" value="1"/>
</dbReference>
<dbReference type="Pfam" id="PF01937">
    <property type="entry name" value="ARMT1-like_dom"/>
    <property type="match status" value="1"/>
</dbReference>
<keyword evidence="9 13" id="KW-0378">Hydrolase</keyword>
<evidence type="ECO:0000256" key="13">
    <source>
        <dbReference type="RuleBase" id="RU367030"/>
    </source>
</evidence>
<evidence type="ECO:0000256" key="3">
    <source>
        <dbReference type="ARBA" id="ARBA00009519"/>
    </source>
</evidence>
<dbReference type="GO" id="GO:0016791">
    <property type="term" value="F:phosphatase activity"/>
    <property type="evidence" value="ECO:0007669"/>
    <property type="project" value="TreeGrafter"/>
</dbReference>
<dbReference type="FunFam" id="3.40.50.10880:FF:000002">
    <property type="entry name" value="Acidic residue methyltransferase 1"/>
    <property type="match status" value="1"/>
</dbReference>
<dbReference type="EC" id="2.1.1.-" evidence="13"/>
<comment type="function">
    <text evidence="11 13">Metal-dependent phosphatase that shows phosphatase activity against several substrates, including fructose-1-phosphate and fructose-6-phosphate. Its preference for fructose-1-phosphate, a strong glycating agent that causes DNA damage rather than a canonical yeast metabolite, suggests a damage-control function in hexose phosphate metabolism. Has also been shown to have O-methyltransferase activity that methylates glutamate residues of target proteins to form gamma-glutamyl methyl ester residues. Possibly methylates PCNA, suggesting it is involved in the DNA damage response.</text>
</comment>
<dbReference type="EMBL" id="JAXCGZ010021237">
    <property type="protein sequence ID" value="KAK7056526.1"/>
    <property type="molecule type" value="Genomic_DNA"/>
</dbReference>
<sequence>LVLDNAGFELVSDLCFMAFLTEAGLATNVTIHPKTKPWFVSDTVYRDIVWTIDTLKEVGGSSGEIANKWSNYFATGRWKIRQNKFWTTHHDFASMNDVEPDLHAELAKASLIIFKGDLNYRKLTGDLNWPTHTSFKHALRGFCPAPVVTVRTAKGGPVVGLAPGVAERIAAISPDWNISGDYGVIQLCTS</sequence>
<comment type="catalytic activity">
    <reaction evidence="12 13">
        <text>beta-D-fructose 6-phosphate = dihydroxyacetone + D-glyceraldehyde 3-phosphate</text>
        <dbReference type="Rhea" id="RHEA:28002"/>
        <dbReference type="ChEBI" id="CHEBI:16016"/>
        <dbReference type="ChEBI" id="CHEBI:57634"/>
        <dbReference type="ChEBI" id="CHEBI:59776"/>
    </reaction>
</comment>
<evidence type="ECO:0000256" key="6">
    <source>
        <dbReference type="ARBA" id="ARBA00022679"/>
    </source>
</evidence>
<comment type="catalytic activity">
    <reaction evidence="1 13">
        <text>L-glutamyl-[protein] + S-adenosyl-L-methionine = [protein]-L-glutamate 5-O-methyl ester + S-adenosyl-L-homocysteine</text>
        <dbReference type="Rhea" id="RHEA:24452"/>
        <dbReference type="Rhea" id="RHEA-COMP:10208"/>
        <dbReference type="Rhea" id="RHEA-COMP:10311"/>
        <dbReference type="ChEBI" id="CHEBI:29973"/>
        <dbReference type="ChEBI" id="CHEBI:57856"/>
        <dbReference type="ChEBI" id="CHEBI:59789"/>
        <dbReference type="ChEBI" id="CHEBI:82795"/>
    </reaction>
</comment>
<dbReference type="GO" id="GO:0051998">
    <property type="term" value="F:protein carboxyl O-methyltransferase activity"/>
    <property type="evidence" value="ECO:0007669"/>
    <property type="project" value="UniProtKB-UniRule"/>
</dbReference>
<dbReference type="Gene3D" id="3.40.50.10880">
    <property type="entry name" value="Uncharacterised protein PF01937, DUF89, domain 3"/>
    <property type="match status" value="1"/>
</dbReference>
<comment type="domain">
    <text evidence="13">Subfamily III proteins have a conserved RTxK motif about 40-50 residues from the C-terminus; the threonine may be replaced by serine or cysteine.</text>
</comment>
<feature type="non-terminal residue" evidence="15">
    <location>
        <position position="1"/>
    </location>
</feature>
<reference evidence="15 16" key="1">
    <citation type="submission" date="2023-11" db="EMBL/GenBank/DDBJ databases">
        <title>Halocaridina rubra genome assembly.</title>
        <authorList>
            <person name="Smith C."/>
        </authorList>
    </citation>
    <scope>NUCLEOTIDE SEQUENCE [LARGE SCALE GENOMIC DNA]</scope>
    <source>
        <strain evidence="15">EP-1</strain>
        <tissue evidence="15">Whole</tissue>
    </source>
</reference>
<comment type="catalytic activity">
    <reaction evidence="2 13">
        <text>beta-D-fructose 1-phosphate + H2O = D-fructose + phosphate</text>
        <dbReference type="Rhea" id="RHEA:35603"/>
        <dbReference type="ChEBI" id="CHEBI:15377"/>
        <dbReference type="ChEBI" id="CHEBI:37721"/>
        <dbReference type="ChEBI" id="CHEBI:43474"/>
        <dbReference type="ChEBI" id="CHEBI:138881"/>
    </reaction>
</comment>
<evidence type="ECO:0000256" key="8">
    <source>
        <dbReference type="ARBA" id="ARBA00022723"/>
    </source>
</evidence>
<dbReference type="AlphaFoldDB" id="A0AAN8ZZK3"/>
<dbReference type="InterPro" id="IPR036075">
    <property type="entry name" value="ARMT-1-like_metal-bd_sf"/>
</dbReference>
<organism evidence="15 16">
    <name type="scientific">Halocaridina rubra</name>
    <name type="common">Hawaiian red shrimp</name>
    <dbReference type="NCBI Taxonomy" id="373956"/>
    <lineage>
        <taxon>Eukaryota</taxon>
        <taxon>Metazoa</taxon>
        <taxon>Ecdysozoa</taxon>
        <taxon>Arthropoda</taxon>
        <taxon>Crustacea</taxon>
        <taxon>Multicrustacea</taxon>
        <taxon>Malacostraca</taxon>
        <taxon>Eumalacostraca</taxon>
        <taxon>Eucarida</taxon>
        <taxon>Decapoda</taxon>
        <taxon>Pleocyemata</taxon>
        <taxon>Caridea</taxon>
        <taxon>Atyoidea</taxon>
        <taxon>Atyidae</taxon>
        <taxon>Halocaridina</taxon>
    </lineage>
</organism>
<evidence type="ECO:0000256" key="12">
    <source>
        <dbReference type="ARBA" id="ARBA00048809"/>
    </source>
</evidence>
<keyword evidence="6" id="KW-0808">Transferase</keyword>
<dbReference type="InterPro" id="IPR002791">
    <property type="entry name" value="ARMT1-like_metal-bd"/>
</dbReference>
<accession>A0AAN8ZZK3</accession>
<name>A0AAN8ZZK3_HALRR</name>
<dbReference type="EC" id="3.1.3.-" evidence="13"/>
<keyword evidence="10 13" id="KW-0464">Manganese</keyword>
<proteinExistence type="inferred from homology"/>
<keyword evidence="4" id="KW-0533">Nickel</keyword>
<dbReference type="GO" id="GO:0006974">
    <property type="term" value="P:DNA damage response"/>
    <property type="evidence" value="ECO:0007669"/>
    <property type="project" value="TreeGrafter"/>
</dbReference>
<evidence type="ECO:0000256" key="1">
    <source>
        <dbReference type="ARBA" id="ARBA00000807"/>
    </source>
</evidence>
<keyword evidence="8 13" id="KW-0479">Metal-binding</keyword>
<evidence type="ECO:0000256" key="2">
    <source>
        <dbReference type="ARBA" id="ARBA00001326"/>
    </source>
</evidence>
<comment type="caution">
    <text evidence="15">The sequence shown here is derived from an EMBL/GenBank/DDBJ whole genome shotgun (WGS) entry which is preliminary data.</text>
</comment>
<dbReference type="Proteomes" id="UP001381693">
    <property type="component" value="Unassembled WGS sequence"/>
</dbReference>
<dbReference type="GO" id="GO:0005634">
    <property type="term" value="C:nucleus"/>
    <property type="evidence" value="ECO:0007669"/>
    <property type="project" value="TreeGrafter"/>
</dbReference>
<dbReference type="GO" id="GO:0032259">
    <property type="term" value="P:methylation"/>
    <property type="evidence" value="ECO:0007669"/>
    <property type="project" value="UniProtKB-KW"/>
</dbReference>
<keyword evidence="5 13" id="KW-0489">Methyltransferase</keyword>
<evidence type="ECO:0000256" key="10">
    <source>
        <dbReference type="ARBA" id="ARBA00023211"/>
    </source>
</evidence>
<evidence type="ECO:0000313" key="15">
    <source>
        <dbReference type="EMBL" id="KAK7056526.1"/>
    </source>
</evidence>
<dbReference type="GO" id="GO:0046872">
    <property type="term" value="F:metal ion binding"/>
    <property type="evidence" value="ECO:0007669"/>
    <property type="project" value="UniProtKB-UniRule"/>
</dbReference>
<evidence type="ECO:0000256" key="9">
    <source>
        <dbReference type="ARBA" id="ARBA00022801"/>
    </source>
</evidence>